<dbReference type="InterPro" id="IPR051797">
    <property type="entry name" value="TrmB-like"/>
</dbReference>
<feature type="domain" description="HTH luxR-type" evidence="1">
    <location>
        <begin position="283"/>
        <end position="332"/>
    </location>
</feature>
<dbReference type="RefSeq" id="WP_344978481.1">
    <property type="nucleotide sequence ID" value="NZ_BAAAVI010000054.1"/>
</dbReference>
<dbReference type="Gene3D" id="1.10.10.10">
    <property type="entry name" value="Winged helix-like DNA-binding domain superfamily/Winged helix DNA-binding domain"/>
    <property type="match status" value="1"/>
</dbReference>
<dbReference type="InterPro" id="IPR036388">
    <property type="entry name" value="WH-like_DNA-bd_sf"/>
</dbReference>
<evidence type="ECO:0000313" key="3">
    <source>
        <dbReference type="Proteomes" id="UP001500831"/>
    </source>
</evidence>
<dbReference type="InterPro" id="IPR016032">
    <property type="entry name" value="Sig_transdc_resp-reg_C-effctor"/>
</dbReference>
<dbReference type="SMART" id="SM00421">
    <property type="entry name" value="HTH_LUXR"/>
    <property type="match status" value="1"/>
</dbReference>
<organism evidence="2 3">
    <name type="scientific">Streptosporangium fragile</name>
    <dbReference type="NCBI Taxonomy" id="46186"/>
    <lineage>
        <taxon>Bacteria</taxon>
        <taxon>Bacillati</taxon>
        <taxon>Actinomycetota</taxon>
        <taxon>Actinomycetes</taxon>
        <taxon>Streptosporangiales</taxon>
        <taxon>Streptosporangiaceae</taxon>
        <taxon>Streptosporangium</taxon>
    </lineage>
</organism>
<dbReference type="EMBL" id="BAAAVI010000054">
    <property type="protein sequence ID" value="GAA2894754.1"/>
    <property type="molecule type" value="Genomic_DNA"/>
</dbReference>
<dbReference type="SUPFAM" id="SSF46894">
    <property type="entry name" value="C-terminal effector domain of the bipartite response regulators"/>
    <property type="match status" value="1"/>
</dbReference>
<reference evidence="2 3" key="1">
    <citation type="journal article" date="2019" name="Int. J. Syst. Evol. Microbiol.">
        <title>The Global Catalogue of Microorganisms (GCM) 10K type strain sequencing project: providing services to taxonomists for standard genome sequencing and annotation.</title>
        <authorList>
            <consortium name="The Broad Institute Genomics Platform"/>
            <consortium name="The Broad Institute Genome Sequencing Center for Infectious Disease"/>
            <person name="Wu L."/>
            <person name="Ma J."/>
        </authorList>
    </citation>
    <scope>NUCLEOTIDE SEQUENCE [LARGE SCALE GENOMIC DNA]</scope>
    <source>
        <strain evidence="2 3">JCM 6242</strain>
    </source>
</reference>
<name>A0ABN3W569_9ACTN</name>
<dbReference type="PANTHER" id="PTHR34293:SF1">
    <property type="entry name" value="HTH-TYPE TRANSCRIPTIONAL REGULATOR TRMBL2"/>
    <property type="match status" value="1"/>
</dbReference>
<sequence>MKETENSLPQEHGLSPAAIDLYQWVVRRGRMRSSQIGEAAQDLSLDVADVESGLRDLERLHLLRPAPGQASVLVPSSPEAAIAGLVTPIEMKIMEWEKRTEGLKSQLLALNPAYFESRQARNGREAIDVLTDADEVRAVLTRAGRKCSAEVFSAHPGSFSGEAIGNSLPHDVELLACGVKVRSLYQHPVRVNPVMRDFLARRTEAGCEVRTCGEIPDSIVIFDREVAFIPGGSEPGGALLLREPSVVGFLHRGLELLWSSAAPFVPDARVDPGYGVARGGLKRTILRLLASGAKDELIARRLSMSLRTCRRHVAEIMEELQATSRFQAGVLAARGGLLERRTPEERDEAAFWESEATA</sequence>
<dbReference type="PANTHER" id="PTHR34293">
    <property type="entry name" value="HTH-TYPE TRANSCRIPTIONAL REGULATOR TRMBL2"/>
    <property type="match status" value="1"/>
</dbReference>
<dbReference type="CDD" id="cd06170">
    <property type="entry name" value="LuxR_C_like"/>
    <property type="match status" value="1"/>
</dbReference>
<accession>A0ABN3W569</accession>
<dbReference type="Pfam" id="PF00196">
    <property type="entry name" value="GerE"/>
    <property type="match status" value="1"/>
</dbReference>
<dbReference type="InterPro" id="IPR000792">
    <property type="entry name" value="Tscrpt_reg_LuxR_C"/>
</dbReference>
<evidence type="ECO:0000313" key="2">
    <source>
        <dbReference type="EMBL" id="GAA2894754.1"/>
    </source>
</evidence>
<comment type="caution">
    <text evidence="2">The sequence shown here is derived from an EMBL/GenBank/DDBJ whole genome shotgun (WGS) entry which is preliminary data.</text>
</comment>
<keyword evidence="3" id="KW-1185">Reference proteome</keyword>
<gene>
    <name evidence="2" type="ORF">GCM10010517_59460</name>
</gene>
<evidence type="ECO:0000259" key="1">
    <source>
        <dbReference type="SMART" id="SM00421"/>
    </source>
</evidence>
<dbReference type="Proteomes" id="UP001500831">
    <property type="component" value="Unassembled WGS sequence"/>
</dbReference>
<proteinExistence type="predicted"/>
<protein>
    <submittedName>
        <fullName evidence="2">LuxR C-terminal-related transcriptional regulator</fullName>
    </submittedName>
</protein>